<dbReference type="GO" id="GO:0004342">
    <property type="term" value="F:glucosamine-6-phosphate deaminase activity"/>
    <property type="evidence" value="ECO:0007669"/>
    <property type="project" value="UniProtKB-EC"/>
</dbReference>
<sequence>MKLHICDNKSSAEKACAEIFIKHLQSNPKANLGLATGGTPVIVYNFLVKAFHFSQISFRHIKTFNLDEYLGIHALHAQSYRSFMKKHLFDHVDILPLNCFFPCEEINYDEAIEVNAGIDIQLLGLGTNGHIAFNEPGSSFDSTTRKVKLSNQTLRDNKRFFQAGEFQPDTAISMGIKSIINAKEIIMLVTGEHKAKALQQLVEGQITENFPASILQAHSNITIVADLNAASLLSETAELIGC</sequence>
<dbReference type="NCBIfam" id="TIGR00502">
    <property type="entry name" value="nagB"/>
    <property type="match status" value="1"/>
</dbReference>
<dbReference type="EC" id="3.5.99.6" evidence="2"/>
<reference evidence="4 5" key="1">
    <citation type="submission" date="2023-02" db="EMBL/GenBank/DDBJ databases">
        <title>Genome sequence of Lentisphaera profundi SAORIC-696.</title>
        <authorList>
            <person name="Kim e."/>
            <person name="Cho J.-C."/>
            <person name="Choi A."/>
            <person name="Kang I."/>
        </authorList>
    </citation>
    <scope>NUCLEOTIDE SEQUENCE [LARGE SCALE GENOMIC DNA]</scope>
    <source>
        <strain evidence="4 5">SAORIC-696</strain>
    </source>
</reference>
<evidence type="ECO:0000256" key="1">
    <source>
        <dbReference type="ARBA" id="ARBA00022801"/>
    </source>
</evidence>
<organism evidence="4 5">
    <name type="scientific">Lentisphaera profundi</name>
    <dbReference type="NCBI Taxonomy" id="1658616"/>
    <lineage>
        <taxon>Bacteria</taxon>
        <taxon>Pseudomonadati</taxon>
        <taxon>Lentisphaerota</taxon>
        <taxon>Lentisphaeria</taxon>
        <taxon>Lentisphaerales</taxon>
        <taxon>Lentisphaeraceae</taxon>
        <taxon>Lentisphaera</taxon>
    </lineage>
</organism>
<dbReference type="CDD" id="cd01399">
    <property type="entry name" value="GlcN6P_deaminase"/>
    <property type="match status" value="1"/>
</dbReference>
<dbReference type="EMBL" id="CP117812">
    <property type="protein sequence ID" value="WDE99367.1"/>
    <property type="molecule type" value="Genomic_DNA"/>
</dbReference>
<gene>
    <name evidence="4" type="primary">nagB</name>
    <name evidence="4" type="ORF">PQO03_16140</name>
</gene>
<proteinExistence type="predicted"/>
<dbReference type="PANTHER" id="PTHR11280:SF5">
    <property type="entry name" value="GLUCOSAMINE-6-PHOSPHATE ISOMERASE"/>
    <property type="match status" value="1"/>
</dbReference>
<dbReference type="InterPro" id="IPR037171">
    <property type="entry name" value="NagB/RpiA_transferase-like"/>
</dbReference>
<dbReference type="InterPro" id="IPR004547">
    <property type="entry name" value="Glucosamine6P_isomerase"/>
</dbReference>
<dbReference type="Proteomes" id="UP001214250">
    <property type="component" value="Chromosome 2"/>
</dbReference>
<evidence type="ECO:0000313" key="5">
    <source>
        <dbReference type="Proteomes" id="UP001214250"/>
    </source>
</evidence>
<dbReference type="SUPFAM" id="SSF100950">
    <property type="entry name" value="NagB/RpiA/CoA transferase-like"/>
    <property type="match status" value="1"/>
</dbReference>
<evidence type="ECO:0000259" key="3">
    <source>
        <dbReference type="Pfam" id="PF01182"/>
    </source>
</evidence>
<name>A0ABY7W080_9BACT</name>
<dbReference type="RefSeq" id="WP_274154225.1">
    <property type="nucleotide sequence ID" value="NZ_CP117812.1"/>
</dbReference>
<dbReference type="PANTHER" id="PTHR11280">
    <property type="entry name" value="GLUCOSAMINE-6-PHOSPHATE ISOMERASE"/>
    <property type="match status" value="1"/>
</dbReference>
<keyword evidence="1 4" id="KW-0378">Hydrolase</keyword>
<protein>
    <recommendedName>
        <fullName evidence="2">Glucosamine-6-phosphate deaminase</fullName>
        <ecNumber evidence="2">3.5.99.6</ecNumber>
    </recommendedName>
</protein>
<evidence type="ECO:0000313" key="4">
    <source>
        <dbReference type="EMBL" id="WDE99367.1"/>
    </source>
</evidence>
<keyword evidence="5" id="KW-1185">Reference proteome</keyword>
<accession>A0ABY7W080</accession>
<dbReference type="Pfam" id="PF01182">
    <property type="entry name" value="Glucosamine_iso"/>
    <property type="match status" value="1"/>
</dbReference>
<evidence type="ECO:0000256" key="2">
    <source>
        <dbReference type="NCBIfam" id="TIGR00502"/>
    </source>
</evidence>
<dbReference type="Gene3D" id="3.40.50.1360">
    <property type="match status" value="1"/>
</dbReference>
<dbReference type="InterPro" id="IPR006148">
    <property type="entry name" value="Glc/Gal-6P_isomerase"/>
</dbReference>
<feature type="domain" description="Glucosamine/galactosamine-6-phosphate isomerase" evidence="3">
    <location>
        <begin position="12"/>
        <end position="219"/>
    </location>
</feature>